<dbReference type="Gene3D" id="3.40.30.10">
    <property type="entry name" value="Glutaredoxin"/>
    <property type="match status" value="1"/>
</dbReference>
<evidence type="ECO:0000259" key="3">
    <source>
        <dbReference type="Pfam" id="PF13192"/>
    </source>
</evidence>
<evidence type="ECO:0000313" key="4">
    <source>
        <dbReference type="EMBL" id="SQD93079.1"/>
    </source>
</evidence>
<dbReference type="SUPFAM" id="SSF52833">
    <property type="entry name" value="Thioredoxin-like"/>
    <property type="match status" value="1"/>
</dbReference>
<dbReference type="NCBIfam" id="TIGR00412">
    <property type="entry name" value="redox_disulf_2"/>
    <property type="match status" value="1"/>
</dbReference>
<dbReference type="AlphaFoldDB" id="A0A2X3L1N8"/>
<dbReference type="PANTHER" id="PTHR36450:SF1">
    <property type="entry name" value="THIOREDOXIN"/>
    <property type="match status" value="1"/>
</dbReference>
<dbReference type="PIRSF" id="PIRSF037031">
    <property type="entry name" value="Redox_disulphide_2"/>
    <property type="match status" value="1"/>
</dbReference>
<dbReference type="Pfam" id="PF13192">
    <property type="entry name" value="Thioredoxin_3"/>
    <property type="match status" value="1"/>
</dbReference>
<feature type="active site" description="Nucleophile" evidence="1">
    <location>
        <position position="11"/>
    </location>
</feature>
<accession>A0A2X3L1N8</accession>
<keyword evidence="2" id="KW-1015">Disulfide bond</keyword>
<dbReference type="KEGG" id="bana:BARAN1_1055"/>
<dbReference type="OrthoDB" id="9800630at2"/>
<protein>
    <submittedName>
        <fullName evidence="4">Thioredoxin</fullName>
    </submittedName>
</protein>
<reference evidence="5" key="1">
    <citation type="submission" date="2018-05" db="EMBL/GenBank/DDBJ databases">
        <authorList>
            <person name="Hao L."/>
        </authorList>
    </citation>
    <scope>NUCLEOTIDE SEQUENCE [LARGE SCALE GENOMIC DNA]</scope>
</reference>
<name>A0A2X3L1N8_9BACT</name>
<dbReference type="InterPro" id="IPR012336">
    <property type="entry name" value="Thioredoxin-like_fold"/>
</dbReference>
<dbReference type="InterPro" id="IPR005243">
    <property type="entry name" value="THIRX-like_proc"/>
</dbReference>
<organism evidence="4 5">
    <name type="scientific">Candidatus Bipolaricaulis anaerobius</name>
    <dbReference type="NCBI Taxonomy" id="2026885"/>
    <lineage>
        <taxon>Bacteria</taxon>
        <taxon>Candidatus Bipolaricaulota</taxon>
        <taxon>Candidatus Bipolaricaulia</taxon>
        <taxon>Candidatus Bipolaricaulales</taxon>
        <taxon>Candidatus Bipolaricaulaceae</taxon>
        <taxon>Candidatus Bipolaricaulis</taxon>
    </lineage>
</organism>
<proteinExistence type="predicted"/>
<keyword evidence="2" id="KW-0676">Redox-active center</keyword>
<evidence type="ECO:0000313" key="5">
    <source>
        <dbReference type="Proteomes" id="UP000249818"/>
    </source>
</evidence>
<feature type="domain" description="Thioredoxin-like fold" evidence="3">
    <location>
        <begin position="3"/>
        <end position="76"/>
    </location>
</feature>
<gene>
    <name evidence="4" type="ORF">BARAN1_1055</name>
</gene>
<evidence type="ECO:0000256" key="1">
    <source>
        <dbReference type="PIRSR" id="PIRSR037031-50"/>
    </source>
</evidence>
<dbReference type="PANTHER" id="PTHR36450">
    <property type="entry name" value="THIOREDOXIN"/>
    <property type="match status" value="1"/>
</dbReference>
<sequence length="82" mass="8749">MLKLEVLGTGCPKCQATLRNAEQAVAELGVDAEIVKVEDLREIMARGVMMTPALAIDGEIVVSGHIAPVAEIKKHLEEKGRG</sequence>
<evidence type="ECO:0000256" key="2">
    <source>
        <dbReference type="PIRSR" id="PIRSR037031-51"/>
    </source>
</evidence>
<feature type="disulfide bond" description="Redox-active" evidence="2">
    <location>
        <begin position="11"/>
        <end position="14"/>
    </location>
</feature>
<dbReference type="RefSeq" id="WP_122031493.1">
    <property type="nucleotide sequence ID" value="NZ_LS483254.1"/>
</dbReference>
<dbReference type="Proteomes" id="UP000249818">
    <property type="component" value="Chromosome BARAN1"/>
</dbReference>
<dbReference type="InterPro" id="IPR036249">
    <property type="entry name" value="Thioredoxin-like_sf"/>
</dbReference>
<feature type="active site" description="Nucleophile" evidence="1">
    <location>
        <position position="14"/>
    </location>
</feature>
<dbReference type="EMBL" id="LS483254">
    <property type="protein sequence ID" value="SQD93079.1"/>
    <property type="molecule type" value="Genomic_DNA"/>
</dbReference>
<keyword evidence="5" id="KW-1185">Reference proteome</keyword>